<evidence type="ECO:0008006" key="4">
    <source>
        <dbReference type="Google" id="ProtNLM"/>
    </source>
</evidence>
<dbReference type="PANTHER" id="PTHR46312:SF2">
    <property type="entry name" value="NUCLEOTIDE-BINDING OLIGOMERIZATION DOMAIN-CONTAINING PROTEIN 2-LIKE"/>
    <property type="match status" value="1"/>
</dbReference>
<dbReference type="PANTHER" id="PTHR46312">
    <property type="entry name" value="NACHT DOMAIN-CONTAINING PROTEIN"/>
    <property type="match status" value="1"/>
</dbReference>
<dbReference type="EMBL" id="CP111016">
    <property type="protein sequence ID" value="WAR04756.1"/>
    <property type="molecule type" value="Genomic_DNA"/>
</dbReference>
<keyword evidence="1" id="KW-1133">Transmembrane helix</keyword>
<keyword evidence="1" id="KW-0472">Membrane</keyword>
<evidence type="ECO:0000256" key="1">
    <source>
        <dbReference type="SAM" id="Phobius"/>
    </source>
</evidence>
<sequence length="422" mass="48935">MIRDQLINIIYRPDERAAGYSTMISVLLNRKCVVIADELDEWSHPTETKCSFDDKVVPHLSQTFDATVLITSRPWWMSQNHVKDTKIGKYLEIKGVASTQLLVQKTLVCLNKRVAEERRFLDFIRFVARRRLARLLSVPIIVLLLVCLWFEGVHESFSVKSLPVLSVSPECTPLLKCFKQTKHVQNYYNIVLKLAQLAFEKLFSRDRKSSLVFQNVDCLTQEELLFVLKSGIMRETKQQSLIRTSSSFSFIHKTIQEFFASIHIAHHTEEFRRVIKQNYLKAVKEEFSSFYQLKDRVVPAVSQVFLFMCGINSKVAQDMSALMSIVVAKQYEVMFDDNLVNNLQQTVCTGYREAKSNNVQTIQLHLMSIHIDNDTSDLSTLKTLISMNKSQLRHIYIHRQEEQISEEELQDIFISSKDTLTH</sequence>
<dbReference type="Proteomes" id="UP001164746">
    <property type="component" value="Chromosome 5"/>
</dbReference>
<evidence type="ECO:0000313" key="2">
    <source>
        <dbReference type="EMBL" id="WAR04756.1"/>
    </source>
</evidence>
<keyword evidence="1" id="KW-0812">Transmembrane</keyword>
<evidence type="ECO:0000313" key="3">
    <source>
        <dbReference type="Proteomes" id="UP001164746"/>
    </source>
</evidence>
<organism evidence="2 3">
    <name type="scientific">Mya arenaria</name>
    <name type="common">Soft-shell clam</name>
    <dbReference type="NCBI Taxonomy" id="6604"/>
    <lineage>
        <taxon>Eukaryota</taxon>
        <taxon>Metazoa</taxon>
        <taxon>Spiralia</taxon>
        <taxon>Lophotrochozoa</taxon>
        <taxon>Mollusca</taxon>
        <taxon>Bivalvia</taxon>
        <taxon>Autobranchia</taxon>
        <taxon>Heteroconchia</taxon>
        <taxon>Euheterodonta</taxon>
        <taxon>Imparidentia</taxon>
        <taxon>Neoheterodontei</taxon>
        <taxon>Myida</taxon>
        <taxon>Myoidea</taxon>
        <taxon>Myidae</taxon>
        <taxon>Mya</taxon>
    </lineage>
</organism>
<feature type="non-terminal residue" evidence="2">
    <location>
        <position position="1"/>
    </location>
</feature>
<keyword evidence="3" id="KW-1185">Reference proteome</keyword>
<reference evidence="2" key="1">
    <citation type="submission" date="2022-11" db="EMBL/GenBank/DDBJ databases">
        <title>Centuries of genome instability and evolution in soft-shell clam transmissible cancer (bioRxiv).</title>
        <authorList>
            <person name="Hart S.F.M."/>
            <person name="Yonemitsu M.A."/>
            <person name="Giersch R.M."/>
            <person name="Beal B.F."/>
            <person name="Arriagada G."/>
            <person name="Davis B.W."/>
            <person name="Ostrander E.A."/>
            <person name="Goff S.P."/>
            <person name="Metzger M.J."/>
        </authorList>
    </citation>
    <scope>NUCLEOTIDE SEQUENCE</scope>
    <source>
        <strain evidence="2">MELC-2E11</strain>
        <tissue evidence="2">Siphon/mantle</tissue>
    </source>
</reference>
<gene>
    <name evidence="2" type="ORF">MAR_020125</name>
</gene>
<protein>
    <recommendedName>
        <fullName evidence="4">NACHT domain-containing protein</fullName>
    </recommendedName>
</protein>
<feature type="transmembrane region" description="Helical" evidence="1">
    <location>
        <begin position="132"/>
        <end position="152"/>
    </location>
</feature>
<name>A0ABY7E856_MYAAR</name>
<proteinExistence type="predicted"/>
<accession>A0ABY7E856</accession>